<keyword evidence="2" id="KW-0732">Signal</keyword>
<dbReference type="RefSeq" id="WP_252852020.1">
    <property type="nucleotide sequence ID" value="NZ_JAMXLR010000026.1"/>
</dbReference>
<proteinExistence type="predicted"/>
<feature type="coiled-coil region" evidence="1">
    <location>
        <begin position="29"/>
        <end position="56"/>
    </location>
</feature>
<keyword evidence="1" id="KW-0175">Coiled coil</keyword>
<evidence type="ECO:0000256" key="2">
    <source>
        <dbReference type="SAM" id="SignalP"/>
    </source>
</evidence>
<keyword evidence="4" id="KW-1185">Reference proteome</keyword>
<feature type="chain" id="PRO_5040940725" evidence="2">
    <location>
        <begin position="24"/>
        <end position="170"/>
    </location>
</feature>
<reference evidence="3" key="1">
    <citation type="submission" date="2022-06" db="EMBL/GenBank/DDBJ databases">
        <title>Aeoliella straminimaris, a novel planctomycete from sediments.</title>
        <authorList>
            <person name="Vitorino I.R."/>
            <person name="Lage O.M."/>
        </authorList>
    </citation>
    <scope>NUCLEOTIDE SEQUENCE</scope>
    <source>
        <strain evidence="3">ICT_H6.2</strain>
    </source>
</reference>
<dbReference type="Proteomes" id="UP001155241">
    <property type="component" value="Unassembled WGS sequence"/>
</dbReference>
<sequence>MSRIRLVASTCLIVLTAAGALHAEQPADHVALRTELAELKSLAEQLQARIAKLEERLAPPMRPSDLRLIRQNDALVVYFASPIQNPGVTSEMRRIPGGKRLVPTIMATVEDILPNGDCVLSGPARYEVDGVRYEGVLTGVAPRNAIGPSRNIRAKDVRDLKIDVRQSIAN</sequence>
<evidence type="ECO:0000256" key="1">
    <source>
        <dbReference type="SAM" id="Coils"/>
    </source>
</evidence>
<evidence type="ECO:0000313" key="3">
    <source>
        <dbReference type="EMBL" id="MCO6043918.1"/>
    </source>
</evidence>
<feature type="signal peptide" evidence="2">
    <location>
        <begin position="1"/>
        <end position="23"/>
    </location>
</feature>
<accession>A0A9X2JGT7</accession>
<evidence type="ECO:0000313" key="4">
    <source>
        <dbReference type="Proteomes" id="UP001155241"/>
    </source>
</evidence>
<dbReference type="EMBL" id="JAMXLR010000026">
    <property type="protein sequence ID" value="MCO6043918.1"/>
    <property type="molecule type" value="Genomic_DNA"/>
</dbReference>
<dbReference type="AlphaFoldDB" id="A0A9X2JGT7"/>
<protein>
    <submittedName>
        <fullName evidence="3">Uncharacterized protein</fullName>
    </submittedName>
</protein>
<comment type="caution">
    <text evidence="3">The sequence shown here is derived from an EMBL/GenBank/DDBJ whole genome shotgun (WGS) entry which is preliminary data.</text>
</comment>
<gene>
    <name evidence="3" type="ORF">NG895_08365</name>
</gene>
<organism evidence="3 4">
    <name type="scientific">Aeoliella straminimaris</name>
    <dbReference type="NCBI Taxonomy" id="2954799"/>
    <lineage>
        <taxon>Bacteria</taxon>
        <taxon>Pseudomonadati</taxon>
        <taxon>Planctomycetota</taxon>
        <taxon>Planctomycetia</taxon>
        <taxon>Pirellulales</taxon>
        <taxon>Lacipirellulaceae</taxon>
        <taxon>Aeoliella</taxon>
    </lineage>
</organism>
<name>A0A9X2JGT7_9BACT</name>